<evidence type="ECO:0000256" key="1">
    <source>
        <dbReference type="PROSITE-ProRule" id="PRU00094"/>
    </source>
</evidence>
<reference evidence="5" key="1">
    <citation type="submission" date="2023-03" db="EMBL/GenBank/DDBJ databases">
        <title>Massive genome expansion in bonnet fungi (Mycena s.s.) driven by repeated elements and novel gene families across ecological guilds.</title>
        <authorList>
            <consortium name="Lawrence Berkeley National Laboratory"/>
            <person name="Harder C.B."/>
            <person name="Miyauchi S."/>
            <person name="Viragh M."/>
            <person name="Kuo A."/>
            <person name="Thoen E."/>
            <person name="Andreopoulos B."/>
            <person name="Lu D."/>
            <person name="Skrede I."/>
            <person name="Drula E."/>
            <person name="Henrissat B."/>
            <person name="Morin E."/>
            <person name="Kohler A."/>
            <person name="Barry K."/>
            <person name="LaButti K."/>
            <person name="Morin E."/>
            <person name="Salamov A."/>
            <person name="Lipzen A."/>
            <person name="Mereny Z."/>
            <person name="Hegedus B."/>
            <person name="Baldrian P."/>
            <person name="Stursova M."/>
            <person name="Weitz H."/>
            <person name="Taylor A."/>
            <person name="Grigoriev I.V."/>
            <person name="Nagy L.G."/>
            <person name="Martin F."/>
            <person name="Kauserud H."/>
        </authorList>
    </citation>
    <scope>NUCLEOTIDE SEQUENCE</scope>
    <source>
        <strain evidence="5">CBHHK067</strain>
    </source>
</reference>
<keyword evidence="3" id="KW-0732">Signal</keyword>
<evidence type="ECO:0000313" key="5">
    <source>
        <dbReference type="EMBL" id="KAJ7701102.1"/>
    </source>
</evidence>
<dbReference type="PROSITE" id="PS50114">
    <property type="entry name" value="GATA_ZN_FINGER_2"/>
    <property type="match status" value="1"/>
</dbReference>
<keyword evidence="1" id="KW-0479">Metal-binding</keyword>
<evidence type="ECO:0000259" key="4">
    <source>
        <dbReference type="PROSITE" id="PS50114"/>
    </source>
</evidence>
<comment type="caution">
    <text evidence="5">The sequence shown here is derived from an EMBL/GenBank/DDBJ whole genome shotgun (WGS) entry which is preliminary data.</text>
</comment>
<protein>
    <recommendedName>
        <fullName evidence="4">GATA-type domain-containing protein</fullName>
    </recommendedName>
</protein>
<dbReference type="Gene3D" id="3.30.50.10">
    <property type="entry name" value="Erythroid Transcription Factor GATA-1, subunit A"/>
    <property type="match status" value="1"/>
</dbReference>
<accession>A0AAD7DWV9</accession>
<dbReference type="SUPFAM" id="SSF57716">
    <property type="entry name" value="Glucocorticoid receptor-like (DNA-binding domain)"/>
    <property type="match status" value="1"/>
</dbReference>
<dbReference type="EMBL" id="JARKIE010000018">
    <property type="protein sequence ID" value="KAJ7701102.1"/>
    <property type="molecule type" value="Genomic_DNA"/>
</dbReference>
<dbReference type="Proteomes" id="UP001221757">
    <property type="component" value="Unassembled WGS sequence"/>
</dbReference>
<feature type="chain" id="PRO_5042158431" description="GATA-type domain-containing protein" evidence="3">
    <location>
        <begin position="19"/>
        <end position="126"/>
    </location>
</feature>
<name>A0AAD7DWV9_MYCRO</name>
<dbReference type="AlphaFoldDB" id="A0AAD7DWV9"/>
<keyword evidence="1" id="KW-0862">Zinc</keyword>
<dbReference type="GO" id="GO:0006355">
    <property type="term" value="P:regulation of DNA-templated transcription"/>
    <property type="evidence" value="ECO:0007669"/>
    <property type="project" value="InterPro"/>
</dbReference>
<proteinExistence type="predicted"/>
<dbReference type="GO" id="GO:0008270">
    <property type="term" value="F:zinc ion binding"/>
    <property type="evidence" value="ECO:0007669"/>
    <property type="project" value="UniProtKB-KW"/>
</dbReference>
<organism evidence="5 6">
    <name type="scientific">Mycena rosella</name>
    <name type="common">Pink bonnet</name>
    <name type="synonym">Agaricus rosellus</name>
    <dbReference type="NCBI Taxonomy" id="1033263"/>
    <lineage>
        <taxon>Eukaryota</taxon>
        <taxon>Fungi</taxon>
        <taxon>Dikarya</taxon>
        <taxon>Basidiomycota</taxon>
        <taxon>Agaricomycotina</taxon>
        <taxon>Agaricomycetes</taxon>
        <taxon>Agaricomycetidae</taxon>
        <taxon>Agaricales</taxon>
        <taxon>Marasmiineae</taxon>
        <taxon>Mycenaceae</taxon>
        <taxon>Mycena</taxon>
    </lineage>
</organism>
<dbReference type="InterPro" id="IPR000679">
    <property type="entry name" value="Znf_GATA"/>
</dbReference>
<keyword evidence="6" id="KW-1185">Reference proteome</keyword>
<evidence type="ECO:0000256" key="2">
    <source>
        <dbReference type="SAM" id="MobiDB-lite"/>
    </source>
</evidence>
<gene>
    <name evidence="5" type="ORF">B0H17DRAFT_924901</name>
</gene>
<dbReference type="GO" id="GO:0043565">
    <property type="term" value="F:sequence-specific DNA binding"/>
    <property type="evidence" value="ECO:0007669"/>
    <property type="project" value="InterPro"/>
</dbReference>
<feature type="domain" description="GATA-type" evidence="4">
    <location>
        <begin position="23"/>
        <end position="81"/>
    </location>
</feature>
<evidence type="ECO:0000313" key="6">
    <source>
        <dbReference type="Proteomes" id="UP001221757"/>
    </source>
</evidence>
<sequence>MRATLLVYLRFLIQRTQLCGKCDRAARSCANCKTRDTRDWTRSRLYPGSMLCKKCGAYERRHQRARPLDMRRDLDDVLGSRSRLMVPRWRGPMAPLWRGPRRTTTWRGPRRARSGYENGFGRRSKF</sequence>
<feature type="region of interest" description="Disordered" evidence="2">
    <location>
        <begin position="100"/>
        <end position="126"/>
    </location>
</feature>
<dbReference type="SMART" id="SM00401">
    <property type="entry name" value="ZnF_GATA"/>
    <property type="match status" value="1"/>
</dbReference>
<keyword evidence="1" id="KW-0863">Zinc-finger</keyword>
<evidence type="ECO:0000256" key="3">
    <source>
        <dbReference type="SAM" id="SignalP"/>
    </source>
</evidence>
<feature type="signal peptide" evidence="3">
    <location>
        <begin position="1"/>
        <end position="18"/>
    </location>
</feature>
<dbReference type="InterPro" id="IPR013088">
    <property type="entry name" value="Znf_NHR/GATA"/>
</dbReference>